<dbReference type="Proteomes" id="UP000015925">
    <property type="component" value="Segment"/>
</dbReference>
<proteinExistence type="predicted"/>
<organismHost>
    <name type="scientific">Klebsiella</name>
    <dbReference type="NCBI Taxonomy" id="570"/>
</organismHost>
<evidence type="ECO:0000313" key="1">
    <source>
        <dbReference type="EMBL" id="BAN78388.1"/>
    </source>
</evidence>
<protein>
    <submittedName>
        <fullName evidence="1">Uncharacterized protein</fullName>
    </submittedName>
</protein>
<evidence type="ECO:0000313" key="2">
    <source>
        <dbReference type="Proteomes" id="UP000015925"/>
    </source>
</evidence>
<dbReference type="OrthoDB" id="15704at10239"/>
<organism evidence="1 2">
    <name type="scientific">Klebsiella phage 0507-KN2-1</name>
    <name type="common">Taipeivirus 0507KN21</name>
    <dbReference type="NCBI Taxonomy" id="2991282"/>
    <lineage>
        <taxon>Viruses</taxon>
        <taxon>Duplodnaviria</taxon>
        <taxon>Heunggongvirae</taxon>
        <taxon>Uroviricota</taxon>
        <taxon>Caudoviricetes</taxon>
        <taxon>Pantevenvirales</taxon>
        <taxon>Ackermannviridae</taxon>
        <taxon>Taipeivirus</taxon>
        <taxon>Taipeivirus 0507KN21</taxon>
    </lineage>
</organism>
<dbReference type="GeneID" id="16836107"/>
<dbReference type="RefSeq" id="YP_008531989.1">
    <property type="nucleotide sequence ID" value="NC_022343.1"/>
</dbReference>
<sequence length="110" mass="12414">MKSSTVASNNGGGGDSPVNYELIDPGEGQISIIHILEGQFRGVKFRIGKVSWEWSDDAPRLIFTTDILKKPWRLFFNDLKNNDLFTEVSGRILLDLMQKNAQEYNKILVG</sequence>
<reference evidence="1 2" key="1">
    <citation type="journal article" date="2013" name="PLoS ONE">
        <title>Isolation of a Bacteriophage Specific for a New Capsular Type of Klebsiella pneumoniae and Characterization of Its Polysaccharide Depolymerase.</title>
        <authorList>
            <person name="Hsu C.R."/>
            <person name="Lin T.L."/>
            <person name="Pan Y.J."/>
            <person name="Hsieh P.F."/>
            <person name="Wang J.T."/>
        </authorList>
    </citation>
    <scope>NUCLEOTIDE SEQUENCE [LARGE SCALE GENOMIC DNA]</scope>
    <source>
        <strain evidence="1 2">0507-KN2-1</strain>
    </source>
</reference>
<name>S6C345_BPK05</name>
<dbReference type="KEGG" id="vg:16836107"/>
<accession>S6C345</accession>
<dbReference type="EMBL" id="AB797215">
    <property type="protein sequence ID" value="BAN78388.1"/>
    <property type="molecule type" value="Genomic_DNA"/>
</dbReference>
<keyword evidence="2" id="KW-1185">Reference proteome</keyword>